<accession>A0ABS8CSQ0</accession>
<name>A0ABS8CSQ0_9RHOB</name>
<dbReference type="RefSeq" id="WP_226937845.1">
    <property type="nucleotide sequence ID" value="NZ_JACDXX010000062.1"/>
</dbReference>
<dbReference type="Proteomes" id="UP001198571">
    <property type="component" value="Unassembled WGS sequence"/>
</dbReference>
<evidence type="ECO:0000256" key="1">
    <source>
        <dbReference type="SAM" id="SignalP"/>
    </source>
</evidence>
<evidence type="ECO:0000313" key="3">
    <source>
        <dbReference type="Proteomes" id="UP001198571"/>
    </source>
</evidence>
<reference evidence="2 3" key="1">
    <citation type="submission" date="2020-07" db="EMBL/GenBank/DDBJ databases">
        <title>Pseudogemmobacter sp. nov., isolated from poultry manure in Taiwan.</title>
        <authorList>
            <person name="Lin S.-Y."/>
            <person name="Tang Y.-S."/>
            <person name="Young C.-C."/>
        </authorList>
    </citation>
    <scope>NUCLEOTIDE SEQUENCE [LARGE SCALE GENOMIC DNA]</scope>
    <source>
        <strain evidence="2 3">CC-YST710</strain>
    </source>
</reference>
<protein>
    <submittedName>
        <fullName evidence="2">Uncharacterized protein</fullName>
    </submittedName>
</protein>
<dbReference type="EMBL" id="JACDXX010000062">
    <property type="protein sequence ID" value="MCB5412434.1"/>
    <property type="molecule type" value="Genomic_DNA"/>
</dbReference>
<keyword evidence="1" id="KW-0732">Signal</keyword>
<comment type="caution">
    <text evidence="2">The sequence shown here is derived from an EMBL/GenBank/DDBJ whole genome shotgun (WGS) entry which is preliminary data.</text>
</comment>
<gene>
    <name evidence="2" type="ORF">H0485_20965</name>
</gene>
<keyword evidence="3" id="KW-1185">Reference proteome</keyword>
<evidence type="ECO:0000313" key="2">
    <source>
        <dbReference type="EMBL" id="MCB5412434.1"/>
    </source>
</evidence>
<proteinExistence type="predicted"/>
<organism evidence="2 3">
    <name type="scientific">Pseudogemmobacter faecipullorum</name>
    <dbReference type="NCBI Taxonomy" id="2755041"/>
    <lineage>
        <taxon>Bacteria</taxon>
        <taxon>Pseudomonadati</taxon>
        <taxon>Pseudomonadota</taxon>
        <taxon>Alphaproteobacteria</taxon>
        <taxon>Rhodobacterales</taxon>
        <taxon>Paracoccaceae</taxon>
        <taxon>Pseudogemmobacter</taxon>
    </lineage>
</organism>
<sequence>MQRIDRRLFGIALAGLTLLPRSAWADTPAAIGMPGDEVTGTLDLLRAVETPLRLVTYARTIAARTAPENDNPAAAALLDSMAGRVIHSASWTSPDTRGAAPVAFYVSIEALENPDPRSPSARVSLEFQIDPATLEPLERGRSIRFRPAGQGRSAELSSSTLDISLDYVAQGDHPNGLALEGRVIVRMEDGTIIEGHLRLEDVRGPGPVGECQVFCVWLIGSMLPERSKDDDDFQRTAGRVAEGL</sequence>
<feature type="chain" id="PRO_5047371765" evidence="1">
    <location>
        <begin position="26"/>
        <end position="244"/>
    </location>
</feature>
<feature type="signal peptide" evidence="1">
    <location>
        <begin position="1"/>
        <end position="25"/>
    </location>
</feature>